<evidence type="ECO:0000256" key="9">
    <source>
        <dbReference type="ARBA" id="ARBA00022833"/>
    </source>
</evidence>
<dbReference type="RefSeq" id="WP_378589693.1">
    <property type="nucleotide sequence ID" value="NZ_JBHSKD010000009.1"/>
</dbReference>
<evidence type="ECO:0000313" key="18">
    <source>
        <dbReference type="Proteomes" id="UP001596087"/>
    </source>
</evidence>
<protein>
    <recommendedName>
        <fullName evidence="14">Zinc metalloprotease</fullName>
    </recommendedName>
</protein>
<feature type="transmembrane region" description="Helical" evidence="14">
    <location>
        <begin position="70"/>
        <end position="89"/>
    </location>
</feature>
<dbReference type="CDD" id="cd06164">
    <property type="entry name" value="S2P-M50_SpoIVFB_CBS"/>
    <property type="match status" value="1"/>
</dbReference>
<keyword evidence="9 14" id="KW-0862">Zinc</keyword>
<dbReference type="PIRSF" id="PIRSF006404">
    <property type="entry name" value="UCP006404_Pept_M50_CBS"/>
    <property type="match status" value="1"/>
</dbReference>
<dbReference type="InterPro" id="IPR046342">
    <property type="entry name" value="CBS_dom_sf"/>
</dbReference>
<dbReference type="GO" id="GO:0006508">
    <property type="term" value="P:proteolysis"/>
    <property type="evidence" value="ECO:0007669"/>
    <property type="project" value="UniProtKB-KW"/>
</dbReference>
<comment type="caution">
    <text evidence="17">The sequence shown here is derived from an EMBL/GenBank/DDBJ whole genome shotgun (WGS) entry which is preliminary data.</text>
</comment>
<dbReference type="PANTHER" id="PTHR39188:SF3">
    <property type="entry name" value="STAGE IV SPORULATION PROTEIN FB"/>
    <property type="match status" value="1"/>
</dbReference>
<keyword evidence="4 14" id="KW-0645">Protease</keyword>
<proteinExistence type="inferred from homology"/>
<evidence type="ECO:0000256" key="15">
    <source>
        <dbReference type="SAM" id="MobiDB-lite"/>
    </source>
</evidence>
<evidence type="ECO:0000256" key="1">
    <source>
        <dbReference type="ARBA" id="ARBA00004651"/>
    </source>
</evidence>
<keyword evidence="12" id="KW-0129">CBS domain</keyword>
<dbReference type="Proteomes" id="UP001596087">
    <property type="component" value="Unassembled WGS sequence"/>
</dbReference>
<comment type="subcellular location">
    <subcellularLocation>
        <location evidence="1 14">Cell membrane</location>
        <topology evidence="1 14">Multi-pass membrane protein</topology>
    </subcellularLocation>
</comment>
<evidence type="ECO:0000256" key="11">
    <source>
        <dbReference type="ARBA" id="ARBA00023049"/>
    </source>
</evidence>
<evidence type="ECO:0000256" key="2">
    <source>
        <dbReference type="ARBA" id="ARBA00007931"/>
    </source>
</evidence>
<dbReference type="InterPro" id="IPR008915">
    <property type="entry name" value="Peptidase_M50"/>
</dbReference>
<gene>
    <name evidence="17" type="ORF">ACFPGP_09950</name>
</gene>
<organism evidence="17 18">
    <name type="scientific">Nocardioides taihuensis</name>
    <dbReference type="NCBI Taxonomy" id="1835606"/>
    <lineage>
        <taxon>Bacteria</taxon>
        <taxon>Bacillati</taxon>
        <taxon>Actinomycetota</taxon>
        <taxon>Actinomycetes</taxon>
        <taxon>Propionibacteriales</taxon>
        <taxon>Nocardioidaceae</taxon>
        <taxon>Nocardioides</taxon>
    </lineage>
</organism>
<keyword evidence="5 14" id="KW-0812">Transmembrane</keyword>
<keyword evidence="7" id="KW-0677">Repeat</keyword>
<reference evidence="18" key="1">
    <citation type="journal article" date="2019" name="Int. J. Syst. Evol. Microbiol.">
        <title>The Global Catalogue of Microorganisms (GCM) 10K type strain sequencing project: providing services to taxonomists for standard genome sequencing and annotation.</title>
        <authorList>
            <consortium name="The Broad Institute Genomics Platform"/>
            <consortium name="The Broad Institute Genome Sequencing Center for Infectious Disease"/>
            <person name="Wu L."/>
            <person name="Ma J."/>
        </authorList>
    </citation>
    <scope>NUCLEOTIDE SEQUENCE [LARGE SCALE GENOMIC DNA]</scope>
    <source>
        <strain evidence="18">DFY41</strain>
    </source>
</reference>
<feature type="transmembrane region" description="Helical" evidence="14">
    <location>
        <begin position="40"/>
        <end position="58"/>
    </location>
</feature>
<feature type="transmembrane region" description="Helical" evidence="14">
    <location>
        <begin position="236"/>
        <end position="257"/>
    </location>
</feature>
<feature type="domain" description="Peptidase M50" evidence="16">
    <location>
        <begin position="163"/>
        <end position="202"/>
    </location>
</feature>
<dbReference type="InterPro" id="IPR016483">
    <property type="entry name" value="UCP006404_Pept_M50_CBS"/>
</dbReference>
<evidence type="ECO:0000256" key="8">
    <source>
        <dbReference type="ARBA" id="ARBA00022801"/>
    </source>
</evidence>
<evidence type="ECO:0000256" key="13">
    <source>
        <dbReference type="ARBA" id="ARBA00023136"/>
    </source>
</evidence>
<evidence type="ECO:0000256" key="3">
    <source>
        <dbReference type="ARBA" id="ARBA00022475"/>
    </source>
</evidence>
<dbReference type="GO" id="GO:0008233">
    <property type="term" value="F:peptidase activity"/>
    <property type="evidence" value="ECO:0007669"/>
    <property type="project" value="UniProtKB-KW"/>
</dbReference>
<keyword evidence="13 14" id="KW-0472">Membrane</keyword>
<feature type="transmembrane region" description="Helical" evidence="14">
    <location>
        <begin position="158"/>
        <end position="184"/>
    </location>
</feature>
<evidence type="ECO:0000256" key="5">
    <source>
        <dbReference type="ARBA" id="ARBA00022692"/>
    </source>
</evidence>
<keyword evidence="8 14" id="KW-0378">Hydrolase</keyword>
<dbReference type="PANTHER" id="PTHR39188">
    <property type="entry name" value="MEMBRANE-ASSOCIATED ZINC METALLOPROTEASE M50B"/>
    <property type="match status" value="1"/>
</dbReference>
<accession>A0ABW0BI36</accession>
<sequence>MSDPADPPGPRTPGEPPERPPATPRPPGTIRIGSIAGSDVLVSSSWFLVAGLVAVLIAPAIEQVQPGLGAWKYVAGLAFAVVLYLSVLLHEASHAIVARRLGFPVTSITLHFLGGMTAIEGEARRPREEFLIAVVGPLTSIGVGVVAGGLWFVAPDGLIRFTVGGLAGANLLVGVLNLVPGIPLDGGRVLKSAVWAVSGDVHRGTVVAGWGGRVTAGLVLLWPLLQEAVFGTPPTLIDFVLSFVIALFLWTGSSQAITSAKVRARLPQLVARDLARRTLTVPDDLPLAEAVRRAQEARAGGIVTVTAGGQPIGIVNEAALLAVPEERRPWLAVSVVARTLDPGLRLPATLSGEELVLAISRNPATEYLLLEGDGSIYGVLATADVDAAFRAGQR</sequence>
<dbReference type="EMBL" id="JBHSKD010000009">
    <property type="protein sequence ID" value="MFC5176994.1"/>
    <property type="molecule type" value="Genomic_DNA"/>
</dbReference>
<evidence type="ECO:0000259" key="16">
    <source>
        <dbReference type="Pfam" id="PF02163"/>
    </source>
</evidence>
<feature type="transmembrane region" description="Helical" evidence="14">
    <location>
        <begin position="101"/>
        <end position="119"/>
    </location>
</feature>
<name>A0ABW0BI36_9ACTN</name>
<evidence type="ECO:0000256" key="6">
    <source>
        <dbReference type="ARBA" id="ARBA00022723"/>
    </source>
</evidence>
<comment type="cofactor">
    <cofactor evidence="14">
        <name>Zn(2+)</name>
        <dbReference type="ChEBI" id="CHEBI:29105"/>
    </cofactor>
    <text evidence="14">Binds 1 zinc ion per subunit.</text>
</comment>
<keyword evidence="10 14" id="KW-1133">Transmembrane helix</keyword>
<keyword evidence="6 14" id="KW-0479">Metal-binding</keyword>
<dbReference type="SUPFAM" id="SSF54631">
    <property type="entry name" value="CBS-domain pair"/>
    <property type="match status" value="1"/>
</dbReference>
<evidence type="ECO:0000256" key="14">
    <source>
        <dbReference type="PIRNR" id="PIRNR006404"/>
    </source>
</evidence>
<dbReference type="Pfam" id="PF02163">
    <property type="entry name" value="Peptidase_M50"/>
    <property type="match status" value="2"/>
</dbReference>
<evidence type="ECO:0000256" key="4">
    <source>
        <dbReference type="ARBA" id="ARBA00022670"/>
    </source>
</evidence>
<keyword evidence="18" id="KW-1185">Reference proteome</keyword>
<feature type="domain" description="Peptidase M50" evidence="16">
    <location>
        <begin position="78"/>
        <end position="149"/>
    </location>
</feature>
<feature type="transmembrane region" description="Helical" evidence="14">
    <location>
        <begin position="131"/>
        <end position="152"/>
    </location>
</feature>
<evidence type="ECO:0000256" key="10">
    <source>
        <dbReference type="ARBA" id="ARBA00022989"/>
    </source>
</evidence>
<comment type="similarity">
    <text evidence="2 14">Belongs to the peptidase M50B family.</text>
</comment>
<keyword evidence="3 14" id="KW-1003">Cell membrane</keyword>
<keyword evidence="11 14" id="KW-0482">Metalloprotease</keyword>
<evidence type="ECO:0000313" key="17">
    <source>
        <dbReference type="EMBL" id="MFC5176994.1"/>
    </source>
</evidence>
<feature type="region of interest" description="Disordered" evidence="15">
    <location>
        <begin position="1"/>
        <end position="26"/>
    </location>
</feature>
<evidence type="ECO:0000256" key="12">
    <source>
        <dbReference type="ARBA" id="ARBA00023122"/>
    </source>
</evidence>
<evidence type="ECO:0000256" key="7">
    <source>
        <dbReference type="ARBA" id="ARBA00022737"/>
    </source>
</evidence>